<comment type="caution">
    <text evidence="6">The sequence shown here is derived from an EMBL/GenBank/DDBJ whole genome shotgun (WGS) entry which is preliminary data.</text>
</comment>
<evidence type="ECO:0000256" key="2">
    <source>
        <dbReference type="ARBA" id="ARBA00022801"/>
    </source>
</evidence>
<dbReference type="SUPFAM" id="SSF52141">
    <property type="entry name" value="Uracil-DNA glycosylase-like"/>
    <property type="match status" value="1"/>
</dbReference>
<reference evidence="6 7" key="1">
    <citation type="submission" date="2024-05" db="EMBL/GenBank/DDBJ databases">
        <title>A draft genome resource for the thread blight pathogen Marasmius tenuissimus strain MS-2.</title>
        <authorList>
            <person name="Yulfo-Soto G.E."/>
            <person name="Baruah I.K."/>
            <person name="Amoako-Attah I."/>
            <person name="Bukari Y."/>
            <person name="Meinhardt L.W."/>
            <person name="Bailey B.A."/>
            <person name="Cohen S.P."/>
        </authorList>
    </citation>
    <scope>NUCLEOTIDE SEQUENCE [LARGE SCALE GENOMIC DNA]</scope>
    <source>
        <strain evidence="6 7">MS-2</strain>
    </source>
</reference>
<evidence type="ECO:0000256" key="3">
    <source>
        <dbReference type="ARBA" id="ARBA00023204"/>
    </source>
</evidence>
<dbReference type="EC" id="3.2.2.29" evidence="6"/>
<evidence type="ECO:0000256" key="4">
    <source>
        <dbReference type="SAM" id="MobiDB-lite"/>
    </source>
</evidence>
<feature type="compositionally biased region" description="Basic and acidic residues" evidence="4">
    <location>
        <begin position="325"/>
        <end position="334"/>
    </location>
</feature>
<feature type="domain" description="Uracil-DNA glycosylase-like" evidence="5">
    <location>
        <begin position="130"/>
        <end position="260"/>
    </location>
</feature>
<organism evidence="6 7">
    <name type="scientific">Marasmius tenuissimus</name>
    <dbReference type="NCBI Taxonomy" id="585030"/>
    <lineage>
        <taxon>Eukaryota</taxon>
        <taxon>Fungi</taxon>
        <taxon>Dikarya</taxon>
        <taxon>Basidiomycota</taxon>
        <taxon>Agaricomycotina</taxon>
        <taxon>Agaricomycetes</taxon>
        <taxon>Agaricomycetidae</taxon>
        <taxon>Agaricales</taxon>
        <taxon>Marasmiineae</taxon>
        <taxon>Marasmiaceae</taxon>
        <taxon>Marasmius</taxon>
    </lineage>
</organism>
<feature type="region of interest" description="Disordered" evidence="4">
    <location>
        <begin position="314"/>
        <end position="334"/>
    </location>
</feature>
<evidence type="ECO:0000259" key="5">
    <source>
        <dbReference type="Pfam" id="PF03167"/>
    </source>
</evidence>
<dbReference type="Gene3D" id="3.40.470.10">
    <property type="entry name" value="Uracil-DNA glycosylase-like domain"/>
    <property type="match status" value="1"/>
</dbReference>
<feature type="compositionally biased region" description="Low complexity" evidence="4">
    <location>
        <begin position="47"/>
        <end position="60"/>
    </location>
</feature>
<evidence type="ECO:0000256" key="1">
    <source>
        <dbReference type="ARBA" id="ARBA00022763"/>
    </source>
</evidence>
<feature type="region of interest" description="Disordered" evidence="4">
    <location>
        <begin position="27"/>
        <end position="104"/>
    </location>
</feature>
<accession>A0ABR3A725</accession>
<proteinExistence type="predicted"/>
<keyword evidence="2 6" id="KW-0378">Hydrolase</keyword>
<evidence type="ECO:0000313" key="7">
    <source>
        <dbReference type="Proteomes" id="UP001437256"/>
    </source>
</evidence>
<dbReference type="InterPro" id="IPR015637">
    <property type="entry name" value="MUG/TDG"/>
</dbReference>
<keyword evidence="7" id="KW-1185">Reference proteome</keyword>
<dbReference type="PANTHER" id="PTHR12159:SF9">
    <property type="entry name" value="G_T MISMATCH-SPECIFIC THYMINE DNA GLYCOSYLASE"/>
    <property type="match status" value="1"/>
</dbReference>
<feature type="compositionally biased region" description="Basic residues" evidence="4">
    <location>
        <begin position="91"/>
        <end position="100"/>
    </location>
</feature>
<dbReference type="PANTHER" id="PTHR12159">
    <property type="entry name" value="G/T AND G/U MISMATCH-SPECIFIC DNA GLYCOSYLASE"/>
    <property type="match status" value="1"/>
</dbReference>
<sequence length="334" mass="37827">MDGVSQDDDGLRAETVLSFQQSLSKFSYPSAEATDRKSVMVTRLDSSKLSNRNANSSKSRQSAKRKRVCSDEDGEKPFGISSRETSPDKPKTKRTFKRRHADPEKYSHLRHINDCLQENLDVVFCLPTPSPGQLSAETGHHFAHPSNHFWKCLHLSGLTPERIPPTEDHTIPHRFSLGLTDMVDRPTAEASPFPLYRHSQTDTCSQANELKDSEMKGGIPTFLQKIGRYHPKIVAYVGLHMARLVHNYVLKHQSTLTSNADSQMPKVIIWDRDLKVFKPGLQCYKIVYEEPEQYGEQSHRNICLPGSIVQVQTASPKHSSTRSHAHLEGYKDIR</sequence>
<dbReference type="InterPro" id="IPR005122">
    <property type="entry name" value="Uracil-DNA_glycosylase-like"/>
</dbReference>
<dbReference type="EMBL" id="JBBXMP010000013">
    <property type="protein sequence ID" value="KAL0069325.1"/>
    <property type="molecule type" value="Genomic_DNA"/>
</dbReference>
<keyword evidence="3" id="KW-0234">DNA repair</keyword>
<keyword evidence="6" id="KW-0326">Glycosidase</keyword>
<gene>
    <name evidence="6" type="primary">thp1</name>
    <name evidence="6" type="ORF">AAF712_003690</name>
</gene>
<dbReference type="Proteomes" id="UP001437256">
    <property type="component" value="Unassembled WGS sequence"/>
</dbReference>
<dbReference type="Pfam" id="PF03167">
    <property type="entry name" value="UDG"/>
    <property type="match status" value="1"/>
</dbReference>
<protein>
    <submittedName>
        <fullName evidence="6">Uracil DNA N-glycosylase Thp1</fullName>
        <ecNumber evidence="6">3.2.2.29</ecNumber>
    </submittedName>
</protein>
<dbReference type="GO" id="GO:0141016">
    <property type="term" value="F:G/T mismatch-specific thymine-DNA glycosylase activity"/>
    <property type="evidence" value="ECO:0007669"/>
    <property type="project" value="UniProtKB-EC"/>
</dbReference>
<dbReference type="InterPro" id="IPR036895">
    <property type="entry name" value="Uracil-DNA_glycosylase-like_sf"/>
</dbReference>
<name>A0ABR3A725_9AGAR</name>
<dbReference type="CDD" id="cd10028">
    <property type="entry name" value="UDG-F2_TDG_MUG"/>
    <property type="match status" value="1"/>
</dbReference>
<keyword evidence="1" id="KW-0227">DNA damage</keyword>
<evidence type="ECO:0000313" key="6">
    <source>
        <dbReference type="EMBL" id="KAL0069325.1"/>
    </source>
</evidence>